<comment type="similarity">
    <text evidence="5">Belongs to the ScpA family.</text>
</comment>
<dbReference type="PATRIC" id="fig|28037.218.peg.360"/>
<dbReference type="GO" id="GO:0005737">
    <property type="term" value="C:cytoplasm"/>
    <property type="evidence" value="ECO:0007669"/>
    <property type="project" value="UniProtKB-SubCell"/>
</dbReference>
<dbReference type="Gene3D" id="6.10.250.2410">
    <property type="match status" value="1"/>
</dbReference>
<dbReference type="Pfam" id="PF02616">
    <property type="entry name" value="SMC_ScpA"/>
    <property type="match status" value="1"/>
</dbReference>
<evidence type="ECO:0000256" key="1">
    <source>
        <dbReference type="ARBA" id="ARBA00022618"/>
    </source>
</evidence>
<name>A0A0F3HKE3_9STRE</name>
<dbReference type="PANTHER" id="PTHR33969:SF2">
    <property type="entry name" value="SEGREGATION AND CONDENSATION PROTEIN A"/>
    <property type="match status" value="1"/>
</dbReference>
<evidence type="ECO:0000313" key="7">
    <source>
        <dbReference type="Proteomes" id="UP000033405"/>
    </source>
</evidence>
<dbReference type="RefSeq" id="WP_045762658.1">
    <property type="nucleotide sequence ID" value="NZ_JYOV01000005.1"/>
</dbReference>
<keyword evidence="1 5" id="KW-0132">Cell division</keyword>
<dbReference type="HAMAP" id="MF_01805">
    <property type="entry name" value="ScpA"/>
    <property type="match status" value="1"/>
</dbReference>
<sequence length="244" mass="28566">MDIKLKDFEGPLDLLLHLVSKYQMDIYDVPITEVIEQYLAYISTLQAMRLEVAGEYMVMASQLMLIKSRKLLPKVAEVTDLEDDLEQDLLSQIEEYRKFKLLGEHLEAKHQERAQYYSKAPTELIYEDAELVHDKTTIDLFLTFSNLLAKKKEEFSQSHTTILRDEYKIEDMMVIVREALVEGEQLCLQDFFKEAQNVQEVITLFLATLELIKTQELILVQEESFGDIYLLKKNEENQVEQSRS</sequence>
<dbReference type="InterPro" id="IPR003768">
    <property type="entry name" value="ScpA"/>
</dbReference>
<dbReference type="AlphaFoldDB" id="A0A0F3HKE3"/>
<evidence type="ECO:0000256" key="2">
    <source>
        <dbReference type="ARBA" id="ARBA00022829"/>
    </source>
</evidence>
<keyword evidence="2 5" id="KW-0159">Chromosome partition</keyword>
<evidence type="ECO:0000256" key="4">
    <source>
        <dbReference type="ARBA" id="ARBA00044777"/>
    </source>
</evidence>
<comment type="subcellular location">
    <subcellularLocation>
        <location evidence="5">Cytoplasm</location>
    </subcellularLocation>
    <text evidence="5">Associated with two foci at the outer edges of the nucleoid region in young cells, and at four foci within both cell halves in older cells.</text>
</comment>
<gene>
    <name evidence="5 6" type="primary">scpA</name>
    <name evidence="6" type="ORF">TZ96_00369</name>
</gene>
<proteinExistence type="inferred from homology"/>
<dbReference type="PANTHER" id="PTHR33969">
    <property type="entry name" value="SEGREGATION AND CONDENSATION PROTEIN A"/>
    <property type="match status" value="1"/>
</dbReference>
<dbReference type="NCBIfam" id="NF000993">
    <property type="entry name" value="PRK00104.1-2"/>
    <property type="match status" value="1"/>
</dbReference>
<comment type="subunit">
    <text evidence="5">Component of a cohesin-like complex composed of ScpA, ScpB and the Smc homodimer, in which ScpA and ScpB bind to the head domain of Smc. The presence of the three proteins is required for the association of the complex with DNA.</text>
</comment>
<dbReference type="GO" id="GO:0051301">
    <property type="term" value="P:cell division"/>
    <property type="evidence" value="ECO:0007669"/>
    <property type="project" value="UniProtKB-KW"/>
</dbReference>
<comment type="function">
    <text evidence="5">Participates in chromosomal partition during cell division. May act via the formation of a condensin-like complex containing Smc and ScpB that pull DNA away from mid-cell into both cell halves.</text>
</comment>
<comment type="caution">
    <text evidence="6">The sequence shown here is derived from an EMBL/GenBank/DDBJ whole genome shotgun (WGS) entry which is preliminary data.</text>
</comment>
<dbReference type="Proteomes" id="UP000033405">
    <property type="component" value="Unassembled WGS sequence"/>
</dbReference>
<keyword evidence="5" id="KW-0963">Cytoplasm</keyword>
<organism evidence="6 7">
    <name type="scientific">Streptococcus infantis</name>
    <dbReference type="NCBI Taxonomy" id="68892"/>
    <lineage>
        <taxon>Bacteria</taxon>
        <taxon>Bacillati</taxon>
        <taxon>Bacillota</taxon>
        <taxon>Bacilli</taxon>
        <taxon>Lactobacillales</taxon>
        <taxon>Streptococcaceae</taxon>
        <taxon>Streptococcus</taxon>
    </lineage>
</organism>
<evidence type="ECO:0000256" key="5">
    <source>
        <dbReference type="HAMAP-Rule" id="MF_01805"/>
    </source>
</evidence>
<dbReference type="GO" id="GO:0006260">
    <property type="term" value="P:DNA replication"/>
    <property type="evidence" value="ECO:0007669"/>
    <property type="project" value="UniProtKB-UniRule"/>
</dbReference>
<evidence type="ECO:0000256" key="3">
    <source>
        <dbReference type="ARBA" id="ARBA00023306"/>
    </source>
</evidence>
<protein>
    <recommendedName>
        <fullName evidence="4 5">Segregation and condensation protein A</fullName>
    </recommendedName>
</protein>
<dbReference type="EMBL" id="JYOV01000005">
    <property type="protein sequence ID" value="KJU94709.1"/>
    <property type="molecule type" value="Genomic_DNA"/>
</dbReference>
<dbReference type="GO" id="GO:0007059">
    <property type="term" value="P:chromosome segregation"/>
    <property type="evidence" value="ECO:0007669"/>
    <property type="project" value="UniProtKB-UniRule"/>
</dbReference>
<keyword evidence="3 5" id="KW-0131">Cell cycle</keyword>
<evidence type="ECO:0000313" key="6">
    <source>
        <dbReference type="EMBL" id="KJU94709.1"/>
    </source>
</evidence>
<reference evidence="6 7" key="1">
    <citation type="submission" date="2015-02" db="EMBL/GenBank/DDBJ databases">
        <title>Evolution of amylase-binding proteins of oral streptococcal species.</title>
        <authorList>
            <person name="Haase E.M."/>
        </authorList>
    </citation>
    <scope>NUCLEOTIDE SEQUENCE [LARGE SCALE GENOMIC DNA]</scope>
    <source>
        <strain evidence="6 7">UC6950A</strain>
    </source>
</reference>
<accession>A0A0F3HKE3</accession>